<evidence type="ECO:0000313" key="2">
    <source>
        <dbReference type="Proteomes" id="UP000244069"/>
    </source>
</evidence>
<dbReference type="InterPro" id="IPR007325">
    <property type="entry name" value="KFase/CYL"/>
</dbReference>
<dbReference type="EMBL" id="QBKN01000013">
    <property type="protein sequence ID" value="PTX47132.1"/>
    <property type="molecule type" value="Genomic_DNA"/>
</dbReference>
<dbReference type="Pfam" id="PF04199">
    <property type="entry name" value="Cyclase"/>
    <property type="match status" value="1"/>
</dbReference>
<comment type="caution">
    <text evidence="1">The sequence shown here is derived from an EMBL/GenBank/DDBJ whole genome shotgun (WGS) entry which is preliminary data.</text>
</comment>
<evidence type="ECO:0000313" key="1">
    <source>
        <dbReference type="EMBL" id="PTX47132.1"/>
    </source>
</evidence>
<dbReference type="GO" id="GO:0004061">
    <property type="term" value="F:arylformamidase activity"/>
    <property type="evidence" value="ECO:0007669"/>
    <property type="project" value="InterPro"/>
</dbReference>
<dbReference type="Proteomes" id="UP000244069">
    <property type="component" value="Unassembled WGS sequence"/>
</dbReference>
<dbReference type="InterPro" id="IPR037175">
    <property type="entry name" value="KFase_sf"/>
</dbReference>
<dbReference type="PANTHER" id="PTHR31118">
    <property type="entry name" value="CYCLASE-LIKE PROTEIN 2"/>
    <property type="match status" value="1"/>
</dbReference>
<dbReference type="InterPro" id="IPR006311">
    <property type="entry name" value="TAT_signal"/>
</dbReference>
<dbReference type="AlphaFoldDB" id="A0A2T6ATI9"/>
<organism evidence="1 2">
    <name type="scientific">Allosediminivita pacifica</name>
    <dbReference type="NCBI Taxonomy" id="1267769"/>
    <lineage>
        <taxon>Bacteria</taxon>
        <taxon>Pseudomonadati</taxon>
        <taxon>Pseudomonadota</taxon>
        <taxon>Alphaproteobacteria</taxon>
        <taxon>Rhodobacterales</taxon>
        <taxon>Paracoccaceae</taxon>
        <taxon>Allosediminivita</taxon>
    </lineage>
</organism>
<keyword evidence="2" id="KW-1185">Reference proteome</keyword>
<sequence>MEIDPLDMGASDWERLKMCHACVIENVKTSMLSRRELFRGAASVGLASAAAGVISARPALAQSTGRVVDLTHAYDGDFPTFDGNPGILYSSQFEHDRDGYKIWELTIYEHTGTHIDAPLHFAADGASVAELDPSSLVCPLCIIDIKSKAADDPNAMLEPEDIEAFVSANGDIPQGACVAMNSGWADKLGTEGYRNDADGNFTFPGFSKAATDMLIEIGAGSIGVDTLSLDPGNSADFAVHYSWLPSGHFGIENLANLDALPVSGATLFVGAPKHKQGTGGPARVMAVI</sequence>
<name>A0A2T6ATI9_9RHOB</name>
<dbReference type="PROSITE" id="PS51318">
    <property type="entry name" value="TAT"/>
    <property type="match status" value="1"/>
</dbReference>
<gene>
    <name evidence="1" type="ORF">C8N44_11316</name>
</gene>
<dbReference type="Gene3D" id="3.50.30.50">
    <property type="entry name" value="Putative cyclase"/>
    <property type="match status" value="1"/>
</dbReference>
<accession>A0A2T6ATI9</accession>
<dbReference type="PANTHER" id="PTHR31118:SF12">
    <property type="entry name" value="CYCLASE-LIKE PROTEIN 2"/>
    <property type="match status" value="1"/>
</dbReference>
<reference evidence="1 2" key="1">
    <citation type="submission" date="2018-04" db="EMBL/GenBank/DDBJ databases">
        <title>Genomic Encyclopedia of Archaeal and Bacterial Type Strains, Phase II (KMG-II): from individual species to whole genera.</title>
        <authorList>
            <person name="Goeker M."/>
        </authorList>
    </citation>
    <scope>NUCLEOTIDE SEQUENCE [LARGE SCALE GENOMIC DNA]</scope>
    <source>
        <strain evidence="1 2">DSM 29329</strain>
    </source>
</reference>
<dbReference type="SUPFAM" id="SSF102198">
    <property type="entry name" value="Putative cyclase"/>
    <property type="match status" value="1"/>
</dbReference>
<proteinExistence type="predicted"/>
<dbReference type="GO" id="GO:0019441">
    <property type="term" value="P:L-tryptophan catabolic process to kynurenine"/>
    <property type="evidence" value="ECO:0007669"/>
    <property type="project" value="InterPro"/>
</dbReference>
<protein>
    <submittedName>
        <fullName evidence="1">Kynurenine formamidase</fullName>
    </submittedName>
</protein>